<dbReference type="GO" id="GO:0008168">
    <property type="term" value="F:methyltransferase activity"/>
    <property type="evidence" value="ECO:0007669"/>
    <property type="project" value="UniProtKB-KW"/>
</dbReference>
<dbReference type="InterPro" id="IPR041698">
    <property type="entry name" value="Methyltransf_25"/>
</dbReference>
<feature type="domain" description="Methyltransferase" evidence="1">
    <location>
        <begin position="62"/>
        <end position="144"/>
    </location>
</feature>
<dbReference type="Pfam" id="PF13649">
    <property type="entry name" value="Methyltransf_25"/>
    <property type="match status" value="1"/>
</dbReference>
<dbReference type="Gene3D" id="3.40.50.150">
    <property type="entry name" value="Vaccinia Virus protein VP39"/>
    <property type="match status" value="1"/>
</dbReference>
<sequence>MDKAKTKEAQYQVIVEAATERGVESMGLRSSESWYEDPKHIVFRFSRYKFVSKMLAGRKHALEVGCGDAFGTRIVQAEVDKLTGIDFDPVFIDDVKSRMVPRWTFDVFVHDMLDGPVPGEFDAVYALDVLEHIEPEQEELFLHNSFAPLDVEGVGIIGLPSLESQVYASTQSKAGHVNCKTAPDLKRLMQKYFYNVFMFSMNDEVVHTGFHKMAHYIFAVGAGRRR</sequence>
<dbReference type="Proteomes" id="UP000298781">
    <property type="component" value="Chromosome"/>
</dbReference>
<dbReference type="AlphaFoldDB" id="A0A4D7B575"/>
<dbReference type="GO" id="GO:0032259">
    <property type="term" value="P:methylation"/>
    <property type="evidence" value="ECO:0007669"/>
    <property type="project" value="UniProtKB-KW"/>
</dbReference>
<dbReference type="OrthoDB" id="334416at2"/>
<organism evidence="2 3">
    <name type="scientific">Phreatobacter stygius</name>
    <dbReference type="NCBI Taxonomy" id="1940610"/>
    <lineage>
        <taxon>Bacteria</taxon>
        <taxon>Pseudomonadati</taxon>
        <taxon>Pseudomonadota</taxon>
        <taxon>Alphaproteobacteria</taxon>
        <taxon>Hyphomicrobiales</taxon>
        <taxon>Phreatobacteraceae</taxon>
        <taxon>Phreatobacter</taxon>
    </lineage>
</organism>
<dbReference type="SUPFAM" id="SSF53335">
    <property type="entry name" value="S-adenosyl-L-methionine-dependent methyltransferases"/>
    <property type="match status" value="1"/>
</dbReference>
<evidence type="ECO:0000313" key="2">
    <source>
        <dbReference type="EMBL" id="QCI63167.1"/>
    </source>
</evidence>
<protein>
    <submittedName>
        <fullName evidence="2">Class I SAM-dependent methyltransferase</fullName>
    </submittedName>
</protein>
<proteinExistence type="predicted"/>
<keyword evidence="3" id="KW-1185">Reference proteome</keyword>
<dbReference type="CDD" id="cd02440">
    <property type="entry name" value="AdoMet_MTases"/>
    <property type="match status" value="1"/>
</dbReference>
<dbReference type="InterPro" id="IPR029063">
    <property type="entry name" value="SAM-dependent_MTases_sf"/>
</dbReference>
<evidence type="ECO:0000313" key="3">
    <source>
        <dbReference type="Proteomes" id="UP000298781"/>
    </source>
</evidence>
<keyword evidence="2" id="KW-0489">Methyltransferase</keyword>
<keyword evidence="2" id="KW-0808">Transferase</keyword>
<accession>A0A4D7B575</accession>
<dbReference type="KEGG" id="pstg:E8M01_02290"/>
<name>A0A4D7B575_9HYPH</name>
<evidence type="ECO:0000259" key="1">
    <source>
        <dbReference type="Pfam" id="PF13649"/>
    </source>
</evidence>
<dbReference type="EMBL" id="CP039690">
    <property type="protein sequence ID" value="QCI63167.1"/>
    <property type="molecule type" value="Genomic_DNA"/>
</dbReference>
<dbReference type="RefSeq" id="WP_136958629.1">
    <property type="nucleotide sequence ID" value="NZ_CP039690.1"/>
</dbReference>
<reference evidence="2 3" key="1">
    <citation type="submission" date="2019-04" db="EMBL/GenBank/DDBJ databases">
        <title>Phreatobacter aquaticus sp. nov.</title>
        <authorList>
            <person name="Choi A."/>
        </authorList>
    </citation>
    <scope>NUCLEOTIDE SEQUENCE [LARGE SCALE GENOMIC DNA]</scope>
    <source>
        <strain evidence="2 3">KCTC 52518</strain>
    </source>
</reference>
<gene>
    <name evidence="2" type="ORF">E8M01_02290</name>
</gene>